<feature type="domain" description="Nudix hydrolase" evidence="19">
    <location>
        <begin position="75"/>
        <end position="204"/>
    </location>
</feature>
<comment type="cofactor">
    <cofactor evidence="1">
        <name>Mg(2+)</name>
        <dbReference type="ChEBI" id="CHEBI:18420"/>
    </cofactor>
</comment>
<gene>
    <name evidence="20" type="ORF">FHS28_004509</name>
</gene>
<organism evidence="20 21">
    <name type="scientific">Roseateles terrae</name>
    <dbReference type="NCBI Taxonomy" id="431060"/>
    <lineage>
        <taxon>Bacteria</taxon>
        <taxon>Pseudomonadati</taxon>
        <taxon>Pseudomonadota</taxon>
        <taxon>Betaproteobacteria</taxon>
        <taxon>Burkholderiales</taxon>
        <taxon>Sphaerotilaceae</taxon>
        <taxon>Roseateles</taxon>
    </lineage>
</organism>
<reference evidence="20 21" key="1">
    <citation type="submission" date="2020-08" db="EMBL/GenBank/DDBJ databases">
        <title>Genomic Encyclopedia of Type Strains, Phase III (KMG-III): the genomes of soil and plant-associated and newly described type strains.</title>
        <authorList>
            <person name="Whitman W."/>
        </authorList>
    </citation>
    <scope>NUCLEOTIDE SEQUENCE [LARGE SCALE GENOMIC DNA]</scope>
    <source>
        <strain evidence="20 21">CECT 7247</strain>
    </source>
</reference>
<dbReference type="GO" id="GO:0035539">
    <property type="term" value="F:8-oxo-7,8-dihydrodeoxyguanosine triphosphate pyrophosphatase activity"/>
    <property type="evidence" value="ECO:0007669"/>
    <property type="project" value="UniProtKB-EC"/>
</dbReference>
<comment type="similarity">
    <text evidence="2 17">Belongs to the Nudix hydrolase family.</text>
</comment>
<evidence type="ECO:0000256" key="3">
    <source>
        <dbReference type="ARBA" id="ARBA00022457"/>
    </source>
</evidence>
<evidence type="ECO:0000256" key="15">
    <source>
        <dbReference type="ARBA" id="ARBA00041979"/>
    </source>
</evidence>
<evidence type="ECO:0000256" key="10">
    <source>
        <dbReference type="ARBA" id="ARBA00035861"/>
    </source>
</evidence>
<keyword evidence="8" id="KW-0460">Magnesium</keyword>
<dbReference type="Proteomes" id="UP000574369">
    <property type="component" value="Unassembled WGS sequence"/>
</dbReference>
<keyword evidence="6" id="KW-0227">DNA damage</keyword>
<accession>A0ABR6H0A5</accession>
<dbReference type="PROSITE" id="PS00893">
    <property type="entry name" value="NUDIX_BOX"/>
    <property type="match status" value="1"/>
</dbReference>
<dbReference type="Pfam" id="PF00293">
    <property type="entry name" value="NUDIX"/>
    <property type="match status" value="1"/>
</dbReference>
<keyword evidence="4" id="KW-0235">DNA replication</keyword>
<name>A0ABR6H0A5_9BURK</name>
<evidence type="ECO:0000256" key="2">
    <source>
        <dbReference type="ARBA" id="ARBA00005582"/>
    </source>
</evidence>
<evidence type="ECO:0000256" key="13">
    <source>
        <dbReference type="ARBA" id="ARBA00040794"/>
    </source>
</evidence>
<evidence type="ECO:0000256" key="1">
    <source>
        <dbReference type="ARBA" id="ARBA00001946"/>
    </source>
</evidence>
<evidence type="ECO:0000256" key="16">
    <source>
        <dbReference type="ARBA" id="ARBA00042798"/>
    </source>
</evidence>
<dbReference type="InterPro" id="IPR020084">
    <property type="entry name" value="NUDIX_hydrolase_CS"/>
</dbReference>
<keyword evidence="7 17" id="KW-0378">Hydrolase</keyword>
<keyword evidence="9" id="KW-0234">DNA repair</keyword>
<evidence type="ECO:0000256" key="11">
    <source>
        <dbReference type="ARBA" id="ARBA00036904"/>
    </source>
</evidence>
<dbReference type="InterPro" id="IPR000086">
    <property type="entry name" value="NUDIX_hydrolase_dom"/>
</dbReference>
<feature type="compositionally biased region" description="Low complexity" evidence="18">
    <location>
        <begin position="9"/>
        <end position="34"/>
    </location>
</feature>
<comment type="catalytic activity">
    <reaction evidence="10">
        <text>8-oxo-dGTP + H2O = 8-oxo-dGMP + diphosphate + H(+)</text>
        <dbReference type="Rhea" id="RHEA:31575"/>
        <dbReference type="ChEBI" id="CHEBI:15377"/>
        <dbReference type="ChEBI" id="CHEBI:15378"/>
        <dbReference type="ChEBI" id="CHEBI:33019"/>
        <dbReference type="ChEBI" id="CHEBI:63224"/>
        <dbReference type="ChEBI" id="CHEBI:77896"/>
        <dbReference type="EC" id="3.6.1.55"/>
    </reaction>
</comment>
<dbReference type="Gene3D" id="3.90.79.10">
    <property type="entry name" value="Nucleoside Triphosphate Pyrophosphohydrolase"/>
    <property type="match status" value="1"/>
</dbReference>
<comment type="caution">
    <text evidence="20">The sequence shown here is derived from an EMBL/GenBank/DDBJ whole genome shotgun (WGS) entry which is preliminary data.</text>
</comment>
<evidence type="ECO:0000256" key="12">
    <source>
        <dbReference type="ARBA" id="ARBA00038905"/>
    </source>
</evidence>
<protein>
    <recommendedName>
        <fullName evidence="13">8-oxo-dGTP diphosphatase</fullName>
        <ecNumber evidence="12">3.6.1.55</ecNumber>
    </recommendedName>
    <alternativeName>
        <fullName evidence="16">7,8-dihydro-8-oxoguanine-triphosphatase</fullName>
    </alternativeName>
    <alternativeName>
        <fullName evidence="15">Mutator protein MutT</fullName>
    </alternativeName>
    <alternativeName>
        <fullName evidence="14">dGTP pyrophosphohydrolase</fullName>
    </alternativeName>
</protein>
<evidence type="ECO:0000313" key="20">
    <source>
        <dbReference type="EMBL" id="MBB3197084.1"/>
    </source>
</evidence>
<evidence type="ECO:0000256" key="5">
    <source>
        <dbReference type="ARBA" id="ARBA00022723"/>
    </source>
</evidence>
<dbReference type="SUPFAM" id="SSF55811">
    <property type="entry name" value="Nudix"/>
    <property type="match status" value="1"/>
</dbReference>
<dbReference type="InterPro" id="IPR047127">
    <property type="entry name" value="MutT-like"/>
</dbReference>
<evidence type="ECO:0000256" key="18">
    <source>
        <dbReference type="SAM" id="MobiDB-lite"/>
    </source>
</evidence>
<evidence type="ECO:0000256" key="8">
    <source>
        <dbReference type="ARBA" id="ARBA00022842"/>
    </source>
</evidence>
<dbReference type="CDD" id="cd03425">
    <property type="entry name" value="NUDIX_MutT_NudA_like"/>
    <property type="match status" value="1"/>
</dbReference>
<dbReference type="EC" id="3.6.1.55" evidence="12"/>
<evidence type="ECO:0000256" key="4">
    <source>
        <dbReference type="ARBA" id="ARBA00022705"/>
    </source>
</evidence>
<dbReference type="PANTHER" id="PTHR47707">
    <property type="entry name" value="8-OXO-DGTP DIPHOSPHATASE"/>
    <property type="match status" value="1"/>
</dbReference>
<dbReference type="InterPro" id="IPR015797">
    <property type="entry name" value="NUDIX_hydrolase-like_dom_sf"/>
</dbReference>
<keyword evidence="5" id="KW-0479">Metal-binding</keyword>
<dbReference type="PROSITE" id="PS51462">
    <property type="entry name" value="NUDIX"/>
    <property type="match status" value="1"/>
</dbReference>
<evidence type="ECO:0000313" key="21">
    <source>
        <dbReference type="Proteomes" id="UP000574369"/>
    </source>
</evidence>
<proteinExistence type="inferred from homology"/>
<sequence length="215" mass="23037">MSESAKIPAAAQAASTEAASTEAASTEAASTEAAVTDVTAGTSVSPSAPAAIPSASPAGSPSSVNGPAWPEDRVPVDVAVGVLVRRSPHGQEAEFLLTSRPEGKVYAGYWEFPGGKLEQGETVEQALRRELQEELGITIGAAHPWKVEMMDYPHARVRLHFCKVFDWTGEFEMREQQAMAWQDLPVQVQPVLPGTLPVLRWFAEERKHAGPTHVG</sequence>
<dbReference type="PRINTS" id="PR00502">
    <property type="entry name" value="NUDIXFAMILY"/>
</dbReference>
<feature type="region of interest" description="Disordered" evidence="18">
    <location>
        <begin position="1"/>
        <end position="70"/>
    </location>
</feature>
<evidence type="ECO:0000256" key="14">
    <source>
        <dbReference type="ARBA" id="ARBA00041592"/>
    </source>
</evidence>
<dbReference type="EMBL" id="JACHXO010000010">
    <property type="protein sequence ID" value="MBB3197084.1"/>
    <property type="molecule type" value="Genomic_DNA"/>
</dbReference>
<evidence type="ECO:0000256" key="7">
    <source>
        <dbReference type="ARBA" id="ARBA00022801"/>
    </source>
</evidence>
<evidence type="ECO:0000256" key="9">
    <source>
        <dbReference type="ARBA" id="ARBA00023204"/>
    </source>
</evidence>
<keyword evidence="21" id="KW-1185">Reference proteome</keyword>
<dbReference type="InterPro" id="IPR020476">
    <property type="entry name" value="Nudix_hydrolase"/>
</dbReference>
<evidence type="ECO:0000259" key="19">
    <source>
        <dbReference type="PROSITE" id="PS51462"/>
    </source>
</evidence>
<evidence type="ECO:0000256" key="6">
    <source>
        <dbReference type="ARBA" id="ARBA00022763"/>
    </source>
</evidence>
<comment type="catalytic activity">
    <reaction evidence="11">
        <text>8-oxo-GTP + H2O = 8-oxo-GMP + diphosphate + H(+)</text>
        <dbReference type="Rhea" id="RHEA:67616"/>
        <dbReference type="ChEBI" id="CHEBI:15377"/>
        <dbReference type="ChEBI" id="CHEBI:15378"/>
        <dbReference type="ChEBI" id="CHEBI:33019"/>
        <dbReference type="ChEBI" id="CHEBI:143553"/>
        <dbReference type="ChEBI" id="CHEBI:145694"/>
    </reaction>
</comment>
<feature type="compositionally biased region" description="Low complexity" evidence="18">
    <location>
        <begin position="43"/>
        <end position="68"/>
    </location>
</feature>
<evidence type="ECO:0000256" key="17">
    <source>
        <dbReference type="RuleBase" id="RU003476"/>
    </source>
</evidence>
<keyword evidence="3" id="KW-0515">Mutator protein</keyword>
<dbReference type="PANTHER" id="PTHR47707:SF1">
    <property type="entry name" value="NUDIX HYDROLASE FAMILY PROTEIN"/>
    <property type="match status" value="1"/>
</dbReference>